<reference evidence="12" key="2">
    <citation type="submission" date="2018-10" db="UniProtKB">
        <authorList>
            <consortium name="EnsemblPlants"/>
        </authorList>
    </citation>
    <scope>IDENTIFICATION</scope>
</reference>
<dbReference type="Gramene" id="TraesNOR5B03G03022980.1">
    <property type="protein sequence ID" value="TraesNOR5B03G03022980.1"/>
    <property type="gene ID" value="TraesNOR5B03G03022980"/>
</dbReference>
<dbReference type="Gramene" id="TraesSTA5B03G02985620.1">
    <property type="protein sequence ID" value="TraesSTA5B03G02985620.1"/>
    <property type="gene ID" value="TraesSTA5B03G02985620"/>
</dbReference>
<feature type="region of interest" description="Disordered" evidence="10">
    <location>
        <begin position="31"/>
        <end position="73"/>
    </location>
</feature>
<evidence type="ECO:0000256" key="3">
    <source>
        <dbReference type="ARBA" id="ARBA00022741"/>
    </source>
</evidence>
<keyword evidence="2" id="KW-0808">Transferase</keyword>
<dbReference type="InterPro" id="IPR011009">
    <property type="entry name" value="Kinase-like_dom_sf"/>
</dbReference>
<dbReference type="PaxDb" id="4565-Traes_5BL_94E74ECFE.2"/>
<dbReference type="EnsemblPlants" id="TraesCS5B02G481700.1">
    <property type="protein sequence ID" value="TraesCS5B02G481700.1"/>
    <property type="gene ID" value="TraesCS5B02G481700"/>
</dbReference>
<comment type="catalytic activity">
    <reaction evidence="7">
        <text>L-seryl-[protein] + ATP = O-phospho-L-seryl-[protein] + ADP + H(+)</text>
        <dbReference type="Rhea" id="RHEA:17989"/>
        <dbReference type="Rhea" id="RHEA-COMP:9863"/>
        <dbReference type="Rhea" id="RHEA-COMP:11604"/>
        <dbReference type="ChEBI" id="CHEBI:15378"/>
        <dbReference type="ChEBI" id="CHEBI:29999"/>
        <dbReference type="ChEBI" id="CHEBI:30616"/>
        <dbReference type="ChEBI" id="CHEBI:83421"/>
        <dbReference type="ChEBI" id="CHEBI:456216"/>
        <dbReference type="EC" id="2.7.11.1"/>
    </reaction>
</comment>
<dbReference type="OrthoDB" id="4062651at2759"/>
<dbReference type="Gramene" id="TraesARI7B03G04314160.1">
    <property type="protein sequence ID" value="TraesARI7B03G04314160.1"/>
    <property type="gene ID" value="TraesARI7B03G04314160"/>
</dbReference>
<feature type="compositionally biased region" description="Low complexity" evidence="10">
    <location>
        <begin position="375"/>
        <end position="393"/>
    </location>
</feature>
<dbReference type="PROSITE" id="PS50011">
    <property type="entry name" value="PROTEIN_KINASE_DOM"/>
    <property type="match status" value="1"/>
</dbReference>
<dbReference type="Gramene" id="TraesJAG5B03G02991870.1">
    <property type="protein sequence ID" value="TraesJAG5B03G02991870.1"/>
    <property type="gene ID" value="TraesJAG5B03G02991870"/>
</dbReference>
<evidence type="ECO:0000256" key="2">
    <source>
        <dbReference type="ARBA" id="ARBA00022679"/>
    </source>
</evidence>
<dbReference type="Gene3D" id="3.30.200.20">
    <property type="entry name" value="Phosphorylase Kinase, domain 1"/>
    <property type="match status" value="1"/>
</dbReference>
<evidence type="ECO:0000256" key="6">
    <source>
        <dbReference type="ARBA" id="ARBA00047899"/>
    </source>
</evidence>
<dbReference type="Gramene" id="TraesCS5B02G481700.1">
    <property type="protein sequence ID" value="TraesCS5B02G481700.1"/>
    <property type="gene ID" value="TraesCS5B02G481700"/>
</dbReference>
<evidence type="ECO:0000259" key="11">
    <source>
        <dbReference type="PROSITE" id="PS50011"/>
    </source>
</evidence>
<dbReference type="GO" id="GO:0005524">
    <property type="term" value="F:ATP binding"/>
    <property type="evidence" value="ECO:0007669"/>
    <property type="project" value="UniProtKB-UniRule"/>
</dbReference>
<evidence type="ECO:0000313" key="12">
    <source>
        <dbReference type="EnsemblPlants" id="TraesCS5B02G481700.1"/>
    </source>
</evidence>
<protein>
    <recommendedName>
        <fullName evidence="11">Protein kinase domain-containing protein</fullName>
    </recommendedName>
</protein>
<dbReference type="GO" id="GO:0007165">
    <property type="term" value="P:signal transduction"/>
    <property type="evidence" value="ECO:0000318"/>
    <property type="project" value="GO_Central"/>
</dbReference>
<dbReference type="Gramene" id="TraesCS5B03G1173900.1">
    <property type="protein sequence ID" value="TraesCS5B03G1173900.1.CDS"/>
    <property type="gene ID" value="TraesCS5B03G1173900"/>
</dbReference>
<comment type="similarity">
    <text evidence="9">Belongs to the protein kinase superfamily.</text>
</comment>
<feature type="domain" description="Protein kinase" evidence="11">
    <location>
        <begin position="89"/>
        <end position="354"/>
    </location>
</feature>
<dbReference type="Pfam" id="PF07714">
    <property type="entry name" value="PK_Tyr_Ser-Thr"/>
    <property type="match status" value="1"/>
</dbReference>
<dbReference type="GeneID" id="123113930"/>
<evidence type="ECO:0000256" key="5">
    <source>
        <dbReference type="ARBA" id="ARBA00022840"/>
    </source>
</evidence>
<dbReference type="SMART" id="SM00220">
    <property type="entry name" value="S_TKc"/>
    <property type="match status" value="1"/>
</dbReference>
<dbReference type="InterPro" id="IPR017441">
    <property type="entry name" value="Protein_kinase_ATP_BS"/>
</dbReference>
<feature type="region of interest" description="Disordered" evidence="10">
    <location>
        <begin position="357"/>
        <end position="393"/>
    </location>
</feature>
<dbReference type="SUPFAM" id="SSF56112">
    <property type="entry name" value="Protein kinase-like (PK-like)"/>
    <property type="match status" value="1"/>
</dbReference>
<dbReference type="PRINTS" id="PR00109">
    <property type="entry name" value="TYRKINASE"/>
</dbReference>
<dbReference type="Proteomes" id="UP000019116">
    <property type="component" value="Chromosome 5B"/>
</dbReference>
<dbReference type="RefSeq" id="XP_044391196.1">
    <property type="nucleotide sequence ID" value="XM_044535261.1"/>
</dbReference>
<dbReference type="InterPro" id="IPR051681">
    <property type="entry name" value="Ser/Thr_Kinases-Pseudokinases"/>
</dbReference>
<dbReference type="PROSITE" id="PS00108">
    <property type="entry name" value="PROTEIN_KINASE_ST"/>
    <property type="match status" value="1"/>
</dbReference>
<dbReference type="FunFam" id="3.30.200.20:FF:000034">
    <property type="entry name" value="Kinase suppressor of Ras 1"/>
    <property type="match status" value="1"/>
</dbReference>
<dbReference type="InterPro" id="IPR001245">
    <property type="entry name" value="Ser-Thr/Tyr_kinase_cat_dom"/>
</dbReference>
<dbReference type="AlphaFoldDB" id="A0A3B6LW71"/>
<comment type="catalytic activity">
    <reaction evidence="6">
        <text>L-threonyl-[protein] + ATP = O-phospho-L-threonyl-[protein] + ADP + H(+)</text>
        <dbReference type="Rhea" id="RHEA:46608"/>
        <dbReference type="Rhea" id="RHEA-COMP:11060"/>
        <dbReference type="Rhea" id="RHEA-COMP:11605"/>
        <dbReference type="ChEBI" id="CHEBI:15378"/>
        <dbReference type="ChEBI" id="CHEBI:30013"/>
        <dbReference type="ChEBI" id="CHEBI:30616"/>
        <dbReference type="ChEBI" id="CHEBI:61977"/>
        <dbReference type="ChEBI" id="CHEBI:456216"/>
        <dbReference type="EC" id="2.7.11.1"/>
    </reaction>
</comment>
<dbReference type="InterPro" id="IPR000719">
    <property type="entry name" value="Prot_kinase_dom"/>
</dbReference>
<dbReference type="PANTHER" id="PTHR44329">
    <property type="entry name" value="SERINE/THREONINE-PROTEIN KINASE TNNI3K-RELATED"/>
    <property type="match status" value="1"/>
</dbReference>
<dbReference type="PROSITE" id="PS00107">
    <property type="entry name" value="PROTEIN_KINASE_ATP"/>
    <property type="match status" value="1"/>
</dbReference>
<keyword evidence="1 9" id="KW-0723">Serine/threonine-protein kinase</keyword>
<accession>A0A3B6LW71</accession>
<evidence type="ECO:0000256" key="9">
    <source>
        <dbReference type="RuleBase" id="RU000304"/>
    </source>
</evidence>
<dbReference type="GO" id="GO:0004674">
    <property type="term" value="F:protein serine/threonine kinase activity"/>
    <property type="evidence" value="ECO:0007669"/>
    <property type="project" value="UniProtKB-KW"/>
</dbReference>
<dbReference type="PANTHER" id="PTHR44329:SF84">
    <property type="entry name" value="PROTEIN KINASE LIKE PROTEIN"/>
    <property type="match status" value="1"/>
</dbReference>
<dbReference type="SMR" id="A0A3B6LW71"/>
<evidence type="ECO:0000256" key="7">
    <source>
        <dbReference type="ARBA" id="ARBA00048679"/>
    </source>
</evidence>
<name>A0A3B6LW71_WHEAT</name>
<proteinExistence type="inferred from homology"/>
<dbReference type="Gene3D" id="1.10.510.10">
    <property type="entry name" value="Transferase(Phosphotransferase) domain 1"/>
    <property type="match status" value="1"/>
</dbReference>
<gene>
    <name evidence="12" type="primary">LOC123113930</name>
</gene>
<reference evidence="12" key="1">
    <citation type="submission" date="2018-08" db="EMBL/GenBank/DDBJ databases">
        <authorList>
            <person name="Rossello M."/>
        </authorList>
    </citation>
    <scope>NUCLEOTIDE SEQUENCE [LARGE SCALE GENOMIC DNA]</scope>
    <source>
        <strain evidence="12">cv. Chinese Spring</strain>
    </source>
</reference>
<feature type="compositionally biased region" description="Acidic residues" evidence="10">
    <location>
        <begin position="364"/>
        <end position="374"/>
    </location>
</feature>
<dbReference type="GO" id="GO:0005737">
    <property type="term" value="C:cytoplasm"/>
    <property type="evidence" value="ECO:0000318"/>
    <property type="project" value="GO_Central"/>
</dbReference>
<keyword evidence="5 8" id="KW-0067">ATP-binding</keyword>
<dbReference type="InterPro" id="IPR008271">
    <property type="entry name" value="Ser/Thr_kinase_AS"/>
</dbReference>
<dbReference type="Gramene" id="TraesCAD_scaffold_003469_01G000100.1">
    <property type="protein sequence ID" value="TraesCAD_scaffold_003469_01G000100.1"/>
    <property type="gene ID" value="TraesCAD_scaffold_003469_01G000100"/>
</dbReference>
<keyword evidence="4" id="KW-0418">Kinase</keyword>
<evidence type="ECO:0000256" key="10">
    <source>
        <dbReference type="SAM" id="MobiDB-lite"/>
    </source>
</evidence>
<dbReference type="CDD" id="cd13999">
    <property type="entry name" value="STKc_MAP3K-like"/>
    <property type="match status" value="1"/>
</dbReference>
<dbReference type="GO" id="GO:0004672">
    <property type="term" value="F:protein kinase activity"/>
    <property type="evidence" value="ECO:0000318"/>
    <property type="project" value="GO_Central"/>
</dbReference>
<evidence type="ECO:0000256" key="4">
    <source>
        <dbReference type="ARBA" id="ARBA00022777"/>
    </source>
</evidence>
<dbReference type="OMA" id="WKQNTRP"/>
<evidence type="ECO:0000256" key="1">
    <source>
        <dbReference type="ARBA" id="ARBA00022527"/>
    </source>
</evidence>
<sequence>MHRLTCGCKFADPDTVVPSAAAASHRVRPDTMSCGSDGCRDGGGGEGFGRSRPSKVAADDSVEPARCSDATSPPGSWIDRKLLVDPKMLFVGSKIGEGAHGKVYTGKYGDQIVAIKVLNSGSTPEEKVTLEDRFIREVNMMCKVKHDNLVKFIGACKEPLMVIVSELLPGMSLKNYLNSIRPSQLDIHTALGYALNIARAMECLHANGIIHRDLKPDNLLLTANRKKLKLTDFGLAREETVTEMMTAETGTYRWMAPELYSTVTLQRGEKKHYTNKVDVYSFGIVLWELLTNKMPFEGMSNLQAAYAAAFKQVRPAFPEDTPQELASIVQSCWVEDPAMRPSFSQIIRMLDAFLTTIPPPPPSEADEDATESEDTTSSLSSKSSSVSSIVSRATSKLSVVRHLFASKKGGSNGKA</sequence>
<keyword evidence="13" id="KW-1185">Reference proteome</keyword>
<organism evidence="12">
    <name type="scientific">Triticum aestivum</name>
    <name type="common">Wheat</name>
    <dbReference type="NCBI Taxonomy" id="4565"/>
    <lineage>
        <taxon>Eukaryota</taxon>
        <taxon>Viridiplantae</taxon>
        <taxon>Streptophyta</taxon>
        <taxon>Embryophyta</taxon>
        <taxon>Tracheophyta</taxon>
        <taxon>Spermatophyta</taxon>
        <taxon>Magnoliopsida</taxon>
        <taxon>Liliopsida</taxon>
        <taxon>Poales</taxon>
        <taxon>Poaceae</taxon>
        <taxon>BOP clade</taxon>
        <taxon>Pooideae</taxon>
        <taxon>Triticodae</taxon>
        <taxon>Triticeae</taxon>
        <taxon>Triticinae</taxon>
        <taxon>Triticum</taxon>
    </lineage>
</organism>
<dbReference type="STRING" id="4565.A0A3B6LW71"/>
<keyword evidence="3 8" id="KW-0547">Nucleotide-binding</keyword>
<feature type="binding site" evidence="8">
    <location>
        <position position="116"/>
    </location>
    <ligand>
        <name>ATP</name>
        <dbReference type="ChEBI" id="CHEBI:30616"/>
    </ligand>
</feature>
<evidence type="ECO:0000313" key="13">
    <source>
        <dbReference type="Proteomes" id="UP000019116"/>
    </source>
</evidence>
<evidence type="ECO:0000256" key="8">
    <source>
        <dbReference type="PROSITE-ProRule" id="PRU10141"/>
    </source>
</evidence>